<dbReference type="PANTHER" id="PTHR45033">
    <property type="match status" value="1"/>
</dbReference>
<reference evidence="1" key="1">
    <citation type="submission" date="2023-03" db="EMBL/GenBank/DDBJ databases">
        <title>Complete genome of Cladonia borealis.</title>
        <authorList>
            <person name="Park H."/>
        </authorList>
    </citation>
    <scope>NUCLEOTIDE SEQUENCE</scope>
    <source>
        <strain evidence="1">ANT050790</strain>
    </source>
</reference>
<dbReference type="SUPFAM" id="SSF51735">
    <property type="entry name" value="NAD(P)-binding Rossmann-fold domains"/>
    <property type="match status" value="1"/>
</dbReference>
<dbReference type="InterPro" id="IPR052711">
    <property type="entry name" value="Zinc_ADH-like"/>
</dbReference>
<organism evidence="1 2">
    <name type="scientific">Cladonia borealis</name>
    <dbReference type="NCBI Taxonomy" id="184061"/>
    <lineage>
        <taxon>Eukaryota</taxon>
        <taxon>Fungi</taxon>
        <taxon>Dikarya</taxon>
        <taxon>Ascomycota</taxon>
        <taxon>Pezizomycotina</taxon>
        <taxon>Lecanoromycetes</taxon>
        <taxon>OSLEUM clade</taxon>
        <taxon>Lecanoromycetidae</taxon>
        <taxon>Lecanorales</taxon>
        <taxon>Lecanorineae</taxon>
        <taxon>Cladoniaceae</taxon>
        <taxon>Cladonia</taxon>
    </lineage>
</organism>
<gene>
    <name evidence="1" type="ORF">JMJ35_008741</name>
</gene>
<dbReference type="InterPro" id="IPR036291">
    <property type="entry name" value="NAD(P)-bd_dom_sf"/>
</dbReference>
<dbReference type="Gene3D" id="3.40.50.720">
    <property type="entry name" value="NAD(P)-binding Rossmann-like Domain"/>
    <property type="match status" value="1"/>
</dbReference>
<protein>
    <submittedName>
        <fullName evidence="1">Uncharacterized protein</fullName>
    </submittedName>
</protein>
<name>A0AA39QSR2_9LECA</name>
<evidence type="ECO:0000313" key="1">
    <source>
        <dbReference type="EMBL" id="KAK0508465.1"/>
    </source>
</evidence>
<dbReference type="EMBL" id="JAFEKC020000020">
    <property type="protein sequence ID" value="KAK0508465.1"/>
    <property type="molecule type" value="Genomic_DNA"/>
</dbReference>
<proteinExistence type="predicted"/>
<accession>A0AA39QSR2</accession>
<dbReference type="Proteomes" id="UP001166286">
    <property type="component" value="Unassembled WGS sequence"/>
</dbReference>
<evidence type="ECO:0000313" key="2">
    <source>
        <dbReference type="Proteomes" id="UP001166286"/>
    </source>
</evidence>
<sequence>MVPCLHPMEPPPWMLLASVTLFSFTDQSFIHILLKCSKAPGACVIATTGSDIQAGRLKEVDAKHVNNHDHDSNYGDTARSLLPNHLGVHHVIEIGEPTTLSQSFKAITMHNLARVVALLGEILSNQPNFAK</sequence>
<comment type="caution">
    <text evidence="1">The sequence shown here is derived from an EMBL/GenBank/DDBJ whole genome shotgun (WGS) entry which is preliminary data.</text>
</comment>
<dbReference type="AlphaFoldDB" id="A0AA39QSR2"/>
<keyword evidence="2" id="KW-1185">Reference proteome</keyword>
<dbReference type="PANTHER" id="PTHR45033:SF2">
    <property type="entry name" value="ZINC-TYPE ALCOHOL DEHYDROGENASE-LIKE PROTEIN C1773.06C"/>
    <property type="match status" value="1"/>
</dbReference>